<gene>
    <name evidence="6" type="ORF">VNO77_33693</name>
</gene>
<keyword evidence="2 4" id="KW-0328">Glycosyltransferase</keyword>
<dbReference type="Gene3D" id="3.40.50.2000">
    <property type="entry name" value="Glycogen Phosphorylase B"/>
    <property type="match status" value="2"/>
</dbReference>
<evidence type="ECO:0000313" key="7">
    <source>
        <dbReference type="Proteomes" id="UP001367508"/>
    </source>
</evidence>
<keyword evidence="7" id="KW-1185">Reference proteome</keyword>
<dbReference type="InterPro" id="IPR050481">
    <property type="entry name" value="UDP-glycosyltransf_plant"/>
</dbReference>
<name>A0AAN9KCB0_CANGL</name>
<dbReference type="EMBL" id="JAYMYQ010000008">
    <property type="protein sequence ID" value="KAK7315160.1"/>
    <property type="molecule type" value="Genomic_DNA"/>
</dbReference>
<organism evidence="6 7">
    <name type="scientific">Canavalia gladiata</name>
    <name type="common">Sword bean</name>
    <name type="synonym">Dolichos gladiatus</name>
    <dbReference type="NCBI Taxonomy" id="3824"/>
    <lineage>
        <taxon>Eukaryota</taxon>
        <taxon>Viridiplantae</taxon>
        <taxon>Streptophyta</taxon>
        <taxon>Embryophyta</taxon>
        <taxon>Tracheophyta</taxon>
        <taxon>Spermatophyta</taxon>
        <taxon>Magnoliopsida</taxon>
        <taxon>eudicotyledons</taxon>
        <taxon>Gunneridae</taxon>
        <taxon>Pentapetalae</taxon>
        <taxon>rosids</taxon>
        <taxon>fabids</taxon>
        <taxon>Fabales</taxon>
        <taxon>Fabaceae</taxon>
        <taxon>Papilionoideae</taxon>
        <taxon>50 kb inversion clade</taxon>
        <taxon>NPAAA clade</taxon>
        <taxon>indigoferoid/millettioid clade</taxon>
        <taxon>Phaseoleae</taxon>
        <taxon>Canavalia</taxon>
    </lineage>
</organism>
<proteinExistence type="inferred from homology"/>
<dbReference type="FunFam" id="3.40.50.2000:FF:000020">
    <property type="entry name" value="Glycosyltransferase"/>
    <property type="match status" value="1"/>
</dbReference>
<dbReference type="AlphaFoldDB" id="A0AAN9KCB0"/>
<comment type="similarity">
    <text evidence="1 4">Belongs to the UDP-glycosyltransferase family.</text>
</comment>
<reference evidence="6 7" key="1">
    <citation type="submission" date="2024-01" db="EMBL/GenBank/DDBJ databases">
        <title>The genomes of 5 underutilized Papilionoideae crops provide insights into root nodulation and disease resistanc.</title>
        <authorList>
            <person name="Jiang F."/>
        </authorList>
    </citation>
    <scope>NUCLEOTIDE SEQUENCE [LARGE SCALE GENOMIC DNA]</scope>
    <source>
        <strain evidence="6">LVBAO_FW01</strain>
        <tissue evidence="6">Leaves</tissue>
    </source>
</reference>
<dbReference type="EC" id="2.4.1.-" evidence="5"/>
<accession>A0AAN9KCB0</accession>
<protein>
    <recommendedName>
        <fullName evidence="5">Glycosyltransferase</fullName>
        <ecNumber evidence="5">2.4.1.-</ecNumber>
    </recommendedName>
</protein>
<sequence>MVNDEISKLASSWNFRSSLLNLKDFFTLLSIMKDTIILYPNIARGHLVSMVELGKLILTHHPSFSITILILTPSTTINTTNTIACDSNAQYIATVSATTPSITFHRIPFTPYTSSTTPFLPPHLLSLQISHLNTQNVFQTFQSLSKTSNIKAIVMDFMNFTSPKALTGNLNIPVYFYYTSGASTLSLLLHFPTVHQAAIKPLKGHPLPLRIPGLPALTTDVFPEEAKDPSNYSYQVFLEIAESMRGSVGIIVNTFEAVEEKVIRALSEDETMPPLYCIGPVISEPYGEEDKGCLTWLDSQPCQSVVFLCFGSMGRFSKVQLKEIAIGLEKSEQRFLWVARSELDGVDTEEPSLGELLPEGFLERTKEKGMVVKDWAPQAEILSHDSVGGFVTHCGWNSVLEAICEGVPMVAWPLYAEQKMNRVILVQEMKVALAVNESKDGLVSGTELGDRVKELMESERGKDIRQKIFKMKISAAEARAEGGSSRVALNNLARLWKQG</sequence>
<dbReference type="SUPFAM" id="SSF53756">
    <property type="entry name" value="UDP-Glycosyltransferase/glycogen phosphorylase"/>
    <property type="match status" value="1"/>
</dbReference>
<dbReference type="PROSITE" id="PS00375">
    <property type="entry name" value="UDPGT"/>
    <property type="match status" value="1"/>
</dbReference>
<dbReference type="PANTHER" id="PTHR48048:SF33">
    <property type="entry name" value="ISOFLAVONE 7-O-GLUCOSYLTRANSFERASE 1"/>
    <property type="match status" value="1"/>
</dbReference>
<evidence type="ECO:0000313" key="6">
    <source>
        <dbReference type="EMBL" id="KAK7315160.1"/>
    </source>
</evidence>
<evidence type="ECO:0000256" key="2">
    <source>
        <dbReference type="ARBA" id="ARBA00022676"/>
    </source>
</evidence>
<dbReference type="Pfam" id="PF00201">
    <property type="entry name" value="UDPGT"/>
    <property type="match status" value="1"/>
</dbReference>
<dbReference type="CDD" id="cd03784">
    <property type="entry name" value="GT1_Gtf-like"/>
    <property type="match status" value="1"/>
</dbReference>
<comment type="caution">
    <text evidence="6">The sequence shown here is derived from an EMBL/GenBank/DDBJ whole genome shotgun (WGS) entry which is preliminary data.</text>
</comment>
<dbReference type="PANTHER" id="PTHR48048">
    <property type="entry name" value="GLYCOSYLTRANSFERASE"/>
    <property type="match status" value="1"/>
</dbReference>
<evidence type="ECO:0000256" key="5">
    <source>
        <dbReference type="RuleBase" id="RU362057"/>
    </source>
</evidence>
<dbReference type="InterPro" id="IPR035595">
    <property type="entry name" value="UDP_glycos_trans_CS"/>
</dbReference>
<evidence type="ECO:0000256" key="3">
    <source>
        <dbReference type="ARBA" id="ARBA00022679"/>
    </source>
</evidence>
<evidence type="ECO:0000256" key="4">
    <source>
        <dbReference type="RuleBase" id="RU003718"/>
    </source>
</evidence>
<keyword evidence="3 4" id="KW-0808">Transferase</keyword>
<evidence type="ECO:0000256" key="1">
    <source>
        <dbReference type="ARBA" id="ARBA00009995"/>
    </source>
</evidence>
<dbReference type="GO" id="GO:0035251">
    <property type="term" value="F:UDP-glucosyltransferase activity"/>
    <property type="evidence" value="ECO:0007669"/>
    <property type="project" value="InterPro"/>
</dbReference>
<dbReference type="InterPro" id="IPR002213">
    <property type="entry name" value="UDP_glucos_trans"/>
</dbReference>
<dbReference type="Proteomes" id="UP001367508">
    <property type="component" value="Unassembled WGS sequence"/>
</dbReference>